<accession>A0ABQ5X0N1</accession>
<organism evidence="2 3">
    <name type="scientific">Gluconobacter albidus</name>
    <dbReference type="NCBI Taxonomy" id="318683"/>
    <lineage>
        <taxon>Bacteria</taxon>
        <taxon>Pseudomonadati</taxon>
        <taxon>Pseudomonadota</taxon>
        <taxon>Alphaproteobacteria</taxon>
        <taxon>Acetobacterales</taxon>
        <taxon>Acetobacteraceae</taxon>
        <taxon>Gluconobacter</taxon>
    </lineage>
</organism>
<sequence length="187" mass="20690">MVETCGDAPDVASSGITFTPTDSALYQTLGEYLKTVLPSPFRIRQGQQNRTPSPVGPYCVMQLITTRLLATNGWFYTDASRLVTELREVTVQVSAFGTGAGDALKQVCGLWRDFYTTDWLQAYAPILSPLSAAEPRQLGFVNGEAQYEDAWSVDLKMQVNYQRTIPQQFADKITVTTYAADLSPTQE</sequence>
<dbReference type="Pfam" id="PF23961">
    <property type="entry name" value="Phage_tail_terminator_9"/>
    <property type="match status" value="1"/>
</dbReference>
<evidence type="ECO:0000313" key="2">
    <source>
        <dbReference type="EMBL" id="GLQ69366.1"/>
    </source>
</evidence>
<evidence type="ECO:0000313" key="3">
    <source>
        <dbReference type="Proteomes" id="UP001156672"/>
    </source>
</evidence>
<name>A0ABQ5X0N1_9PROT</name>
<dbReference type="InterPro" id="IPR057087">
    <property type="entry name" value="Gp12-like"/>
</dbReference>
<reference evidence="3" key="1">
    <citation type="journal article" date="2019" name="Int. J. Syst. Evol. Microbiol.">
        <title>The Global Catalogue of Microorganisms (GCM) 10K type strain sequencing project: providing services to taxonomists for standard genome sequencing and annotation.</title>
        <authorList>
            <consortium name="The Broad Institute Genomics Platform"/>
            <consortium name="The Broad Institute Genome Sequencing Center for Infectious Disease"/>
            <person name="Wu L."/>
            <person name="Ma J."/>
        </authorList>
    </citation>
    <scope>NUCLEOTIDE SEQUENCE [LARGE SCALE GENOMIC DNA]</scope>
    <source>
        <strain evidence="3">NBRC 3250</strain>
    </source>
</reference>
<keyword evidence="3" id="KW-1185">Reference proteome</keyword>
<feature type="domain" description="Phage neck terminator protein gp12-like" evidence="1">
    <location>
        <begin position="24"/>
        <end position="176"/>
    </location>
</feature>
<protein>
    <recommendedName>
        <fullName evidence="1">Phage neck terminator protein gp12-like domain-containing protein</fullName>
    </recommendedName>
</protein>
<dbReference type="EMBL" id="BSNW01000017">
    <property type="protein sequence ID" value="GLQ69366.1"/>
    <property type="molecule type" value="Genomic_DNA"/>
</dbReference>
<gene>
    <name evidence="2" type="ORF">GCM10007866_18170</name>
</gene>
<evidence type="ECO:0000259" key="1">
    <source>
        <dbReference type="Pfam" id="PF23961"/>
    </source>
</evidence>
<comment type="caution">
    <text evidence="2">The sequence shown here is derived from an EMBL/GenBank/DDBJ whole genome shotgun (WGS) entry which is preliminary data.</text>
</comment>
<proteinExistence type="predicted"/>
<dbReference type="NCBIfam" id="NF047498">
    <property type="entry name" value="LIC_12616_fam"/>
    <property type="match status" value="1"/>
</dbReference>
<dbReference type="Proteomes" id="UP001156672">
    <property type="component" value="Unassembled WGS sequence"/>
</dbReference>
<dbReference type="RefSeq" id="WP_145995635.1">
    <property type="nucleotide sequence ID" value="NZ_BEWL01000010.1"/>
</dbReference>